<dbReference type="OrthoDB" id="6275316at2759"/>
<dbReference type="InterPro" id="IPR000169">
    <property type="entry name" value="Pept_cys_AS"/>
</dbReference>
<organism evidence="6 7">
    <name type="scientific">Aphanomyces stellatus</name>
    <dbReference type="NCBI Taxonomy" id="120398"/>
    <lineage>
        <taxon>Eukaryota</taxon>
        <taxon>Sar</taxon>
        <taxon>Stramenopiles</taxon>
        <taxon>Oomycota</taxon>
        <taxon>Saprolegniomycetes</taxon>
        <taxon>Saprolegniales</taxon>
        <taxon>Verrucalvaceae</taxon>
        <taxon>Aphanomyces</taxon>
    </lineage>
</organism>
<reference evidence="6 7" key="1">
    <citation type="submission" date="2019-03" db="EMBL/GenBank/DDBJ databases">
        <authorList>
            <person name="Gaulin E."/>
            <person name="Dumas B."/>
        </authorList>
    </citation>
    <scope>NUCLEOTIDE SEQUENCE [LARGE SCALE GENOMIC DNA]</scope>
    <source>
        <strain evidence="6">CBS 568.67</strain>
    </source>
</reference>
<dbReference type="GO" id="GO:0008234">
    <property type="term" value="F:cysteine-type peptidase activity"/>
    <property type="evidence" value="ECO:0007669"/>
    <property type="project" value="InterPro"/>
</dbReference>
<dbReference type="InterPro" id="IPR000668">
    <property type="entry name" value="Peptidase_C1A_C"/>
</dbReference>
<name>A0A485L7M9_9STRA</name>
<dbReference type="CDD" id="cd02248">
    <property type="entry name" value="Peptidase_C1A"/>
    <property type="match status" value="1"/>
</dbReference>
<accession>A0A485L7M9</accession>
<dbReference type="AlphaFoldDB" id="A0A485L7M9"/>
<dbReference type="InterPro" id="IPR025660">
    <property type="entry name" value="Pept_his_AS"/>
</dbReference>
<dbReference type="InterPro" id="IPR013128">
    <property type="entry name" value="Peptidase_C1A"/>
</dbReference>
<protein>
    <submittedName>
        <fullName evidence="6">Aste57867_17413 protein</fullName>
    </submittedName>
</protein>
<keyword evidence="3" id="KW-0732">Signal</keyword>
<dbReference type="EMBL" id="VJMH01006154">
    <property type="protein sequence ID" value="KAF0691325.1"/>
    <property type="molecule type" value="Genomic_DNA"/>
</dbReference>
<feature type="domain" description="Peptidase C1A papain C-terminal" evidence="4">
    <location>
        <begin position="132"/>
        <end position="337"/>
    </location>
</feature>
<evidence type="ECO:0000256" key="2">
    <source>
        <dbReference type="ARBA" id="ARBA00023145"/>
    </source>
</evidence>
<evidence type="ECO:0000256" key="1">
    <source>
        <dbReference type="ARBA" id="ARBA00008455"/>
    </source>
</evidence>
<dbReference type="PROSITE" id="PS00639">
    <property type="entry name" value="THIOL_PROTEASE_HIS"/>
    <property type="match status" value="1"/>
</dbReference>
<keyword evidence="7" id="KW-1185">Reference proteome</keyword>
<dbReference type="Gene3D" id="3.90.70.10">
    <property type="entry name" value="Cysteine proteinases"/>
    <property type="match status" value="1"/>
</dbReference>
<feature type="chain" id="PRO_5033827295" evidence="3">
    <location>
        <begin position="21"/>
        <end position="626"/>
    </location>
</feature>
<sequence>MKFLALALATAAAAKQSVSTLTSDELAALDADLASWEAQFGAIAQEKGLLPNTSGQLESLDDVVDTKRQRLLDTKAAAEAAQVANPQANFTWHNQFALLSDAEFLHYVSISFDQDKNATMHRQAREMDTTAVAPTVDWTTKCNPPVRHQGQCGSCWAHAAVDVAEAAHCLATGQLLSLSVQQVTSCSTQGSRGCNGGVPSYAIDYVAETGLCLDGSWPYTAQSGACTSSCAKQLLAVGGSTLVQGEVALITALQRQAVVVTVEAGNPVWKNYAGGLISSCPGARSDHAVVAVGYDATSIKIKNSWGTSWGERGYIRVARGYPGQGMCNVVGSISYPELKGVQPVAPQPSPSTMPPSPTDATACATCSGCAFPGNVCVNDMDKINCQYNAARNGAIWCGHTIVTQQPLATSTSAPATSTSAPATPLPVVVASTLAPADVCATCSGCYFPGDVCITTFDKANCQYNSARNGAVWCGDKPAPVVPATTSTPSTLTPSTAAPWTAVPTTAVPSTTSTAVPTTVLVTFSPSAGCVTCPNSCYLPSGNVCLTGMTKQNCDYNTPRNGVIWCASVAPPTAVVPTTPPVQAPKPSGCGTCNVCFYPAGHACLTDFEKDDCDINTPQFGTIWCAK</sequence>
<keyword evidence="2" id="KW-0865">Zymogen</keyword>
<dbReference type="Proteomes" id="UP000332933">
    <property type="component" value="Unassembled WGS sequence"/>
</dbReference>
<reference evidence="5" key="2">
    <citation type="submission" date="2019-06" db="EMBL/GenBank/DDBJ databases">
        <title>Genomics analysis of Aphanomyces spp. identifies a new class of oomycete effector associated with host adaptation.</title>
        <authorList>
            <person name="Gaulin E."/>
        </authorList>
    </citation>
    <scope>NUCLEOTIDE SEQUENCE</scope>
    <source>
        <strain evidence="5">CBS 578.67</strain>
    </source>
</reference>
<dbReference type="EMBL" id="CAADRA010006175">
    <property type="protein sequence ID" value="VFT94169.1"/>
    <property type="molecule type" value="Genomic_DNA"/>
</dbReference>
<dbReference type="InterPro" id="IPR039417">
    <property type="entry name" value="Peptidase_C1A_papain-like"/>
</dbReference>
<gene>
    <name evidence="6" type="primary">Aste57867_17413</name>
    <name evidence="5" type="ORF">As57867_017353</name>
    <name evidence="6" type="ORF">ASTE57867_17413</name>
</gene>
<dbReference type="GO" id="GO:0006508">
    <property type="term" value="P:proteolysis"/>
    <property type="evidence" value="ECO:0007669"/>
    <property type="project" value="InterPro"/>
</dbReference>
<evidence type="ECO:0000313" key="5">
    <source>
        <dbReference type="EMBL" id="KAF0691325.1"/>
    </source>
</evidence>
<dbReference type="Pfam" id="PF00112">
    <property type="entry name" value="Peptidase_C1"/>
    <property type="match status" value="1"/>
</dbReference>
<dbReference type="PANTHER" id="PTHR12411">
    <property type="entry name" value="CYSTEINE PROTEASE FAMILY C1-RELATED"/>
    <property type="match status" value="1"/>
</dbReference>
<proteinExistence type="inferred from homology"/>
<dbReference type="InterPro" id="IPR038765">
    <property type="entry name" value="Papain-like_cys_pep_sf"/>
</dbReference>
<evidence type="ECO:0000313" key="7">
    <source>
        <dbReference type="Proteomes" id="UP000332933"/>
    </source>
</evidence>
<dbReference type="PROSITE" id="PS00139">
    <property type="entry name" value="THIOL_PROTEASE_CYS"/>
    <property type="match status" value="1"/>
</dbReference>
<comment type="similarity">
    <text evidence="1">Belongs to the peptidase C1 family.</text>
</comment>
<dbReference type="SUPFAM" id="SSF54001">
    <property type="entry name" value="Cysteine proteinases"/>
    <property type="match status" value="1"/>
</dbReference>
<evidence type="ECO:0000259" key="4">
    <source>
        <dbReference type="SMART" id="SM00645"/>
    </source>
</evidence>
<feature type="signal peptide" evidence="3">
    <location>
        <begin position="1"/>
        <end position="20"/>
    </location>
</feature>
<evidence type="ECO:0000313" key="6">
    <source>
        <dbReference type="EMBL" id="VFT94169.1"/>
    </source>
</evidence>
<evidence type="ECO:0000256" key="3">
    <source>
        <dbReference type="SAM" id="SignalP"/>
    </source>
</evidence>
<dbReference type="SMART" id="SM00645">
    <property type="entry name" value="Pept_C1"/>
    <property type="match status" value="1"/>
</dbReference>